<evidence type="ECO:0000256" key="2">
    <source>
        <dbReference type="ARBA" id="ARBA00008028"/>
    </source>
</evidence>
<evidence type="ECO:0000256" key="4">
    <source>
        <dbReference type="ARBA" id="ARBA00022741"/>
    </source>
</evidence>
<keyword evidence="3" id="KW-0813">Transport</keyword>
<dbReference type="SMART" id="SM00173">
    <property type="entry name" value="RAS"/>
    <property type="match status" value="1"/>
</dbReference>
<proteinExistence type="inferred from homology"/>
<dbReference type="SUPFAM" id="SSF52540">
    <property type="entry name" value="P-loop containing nucleoside triphosphate hydrolases"/>
    <property type="match status" value="1"/>
</dbReference>
<comment type="subcellular location">
    <subcellularLocation>
        <location evidence="1">Host cell membrane</location>
        <topology evidence="1">Lipid-anchor</topology>
        <orientation evidence="1">Cytoplasmic side</orientation>
    </subcellularLocation>
</comment>
<dbReference type="PRINTS" id="PR00449">
    <property type="entry name" value="RASTRNSFRMNG"/>
</dbReference>
<evidence type="ECO:0000256" key="5">
    <source>
        <dbReference type="ARBA" id="ARBA00022927"/>
    </source>
</evidence>
<sequence length="191" mass="21158">MEVERERTHLGNFKIVLLGDGEVGKTTWLHRHISEDFVNEYTPTLGVEVHPIQFNTNYGTITFNVWDCAGVDEYGGLRDGYYIMALGAVLMYDVTNVASHTHLATWSRDLDRVSPGIPIFVCGNKCDIEERAVGVGDVVVHPECYCDLSVASNHNVEKPFLFLARALTGHSDLVFVDSCEGVVEDPSSIPL</sequence>
<dbReference type="PROSITE" id="PS51419">
    <property type="entry name" value="RAB"/>
    <property type="match status" value="1"/>
</dbReference>
<evidence type="ECO:0000256" key="1">
    <source>
        <dbReference type="ARBA" id="ARBA00004112"/>
    </source>
</evidence>
<evidence type="ECO:0000256" key="6">
    <source>
        <dbReference type="ARBA" id="ARBA00023134"/>
    </source>
</evidence>
<dbReference type="GO" id="GO:0020002">
    <property type="term" value="C:host cell plasma membrane"/>
    <property type="evidence" value="ECO:0007669"/>
    <property type="project" value="UniProtKB-SubCell"/>
</dbReference>
<dbReference type="InterPro" id="IPR001806">
    <property type="entry name" value="Small_GTPase"/>
</dbReference>
<dbReference type="SMART" id="SM00176">
    <property type="entry name" value="RAN"/>
    <property type="match status" value="1"/>
</dbReference>
<dbReference type="NCBIfam" id="TIGR00231">
    <property type="entry name" value="small_GTP"/>
    <property type="match status" value="1"/>
</dbReference>
<dbReference type="InterPro" id="IPR005225">
    <property type="entry name" value="Small_GTP-bd"/>
</dbReference>
<organism evidence="7">
    <name type="scientific">Pithovirus LCPAC304</name>
    <dbReference type="NCBI Taxonomy" id="2506594"/>
    <lineage>
        <taxon>Viruses</taxon>
        <taxon>Pithoviruses</taxon>
    </lineage>
</organism>
<dbReference type="Gene3D" id="3.40.50.300">
    <property type="entry name" value="P-loop containing nucleotide triphosphate hydrolases"/>
    <property type="match status" value="1"/>
</dbReference>
<comment type="similarity">
    <text evidence="2">Belongs to the small GTPase superfamily. Ran family.</text>
</comment>
<dbReference type="EMBL" id="MK500567">
    <property type="protein sequence ID" value="QBK92074.1"/>
    <property type="molecule type" value="Genomic_DNA"/>
</dbReference>
<keyword evidence="6" id="KW-0342">GTP-binding</keyword>
<dbReference type="GO" id="GO:0005525">
    <property type="term" value="F:GTP binding"/>
    <property type="evidence" value="ECO:0007669"/>
    <property type="project" value="UniProtKB-KW"/>
</dbReference>
<keyword evidence="5" id="KW-0653">Protein transport</keyword>
<evidence type="ECO:0000313" key="7">
    <source>
        <dbReference type="EMBL" id="QBK92074.1"/>
    </source>
</evidence>
<dbReference type="Pfam" id="PF00071">
    <property type="entry name" value="Ras"/>
    <property type="match status" value="1"/>
</dbReference>
<dbReference type="PANTHER" id="PTHR24071">
    <property type="entry name" value="RAN GTPASE"/>
    <property type="match status" value="1"/>
</dbReference>
<dbReference type="SMART" id="SM00175">
    <property type="entry name" value="RAB"/>
    <property type="match status" value="1"/>
</dbReference>
<keyword evidence="4" id="KW-0547">Nucleotide-binding</keyword>
<dbReference type="PROSITE" id="PS51418">
    <property type="entry name" value="RAN"/>
    <property type="match status" value="1"/>
</dbReference>
<dbReference type="GO" id="GO:0003924">
    <property type="term" value="F:GTPase activity"/>
    <property type="evidence" value="ECO:0007669"/>
    <property type="project" value="InterPro"/>
</dbReference>
<dbReference type="GO" id="GO:0015031">
    <property type="term" value="P:protein transport"/>
    <property type="evidence" value="ECO:0007669"/>
    <property type="project" value="UniProtKB-KW"/>
</dbReference>
<accession>A0A481Z872</accession>
<protein>
    <submittedName>
        <fullName evidence="7">Ras-related GTPase</fullName>
    </submittedName>
</protein>
<dbReference type="InterPro" id="IPR027417">
    <property type="entry name" value="P-loop_NTPase"/>
</dbReference>
<name>A0A481Z872_9VIRU</name>
<dbReference type="InterPro" id="IPR002041">
    <property type="entry name" value="Ran_GTPase"/>
</dbReference>
<dbReference type="PANTHER" id="PTHR24071:SF0">
    <property type="entry name" value="GTP-BINDING NUCLEAR PROTEIN RAN"/>
    <property type="match status" value="1"/>
</dbReference>
<evidence type="ECO:0000256" key="3">
    <source>
        <dbReference type="ARBA" id="ARBA00022448"/>
    </source>
</evidence>
<reference evidence="7" key="1">
    <citation type="journal article" date="2019" name="MBio">
        <title>Virus Genomes from Deep Sea Sediments Expand the Ocean Megavirome and Support Independent Origins of Viral Gigantism.</title>
        <authorList>
            <person name="Backstrom D."/>
            <person name="Yutin N."/>
            <person name="Jorgensen S.L."/>
            <person name="Dharamshi J."/>
            <person name="Homa F."/>
            <person name="Zaremba-Niedwiedzka K."/>
            <person name="Spang A."/>
            <person name="Wolf Y.I."/>
            <person name="Koonin E.V."/>
            <person name="Ettema T.J."/>
        </authorList>
    </citation>
    <scope>NUCLEOTIDE SEQUENCE</scope>
</reference>
<gene>
    <name evidence="7" type="ORF">LCPAC304_04210</name>
</gene>
<dbReference type="SMART" id="SM00174">
    <property type="entry name" value="RHO"/>
    <property type="match status" value="1"/>
</dbReference>